<proteinExistence type="predicted"/>
<dbReference type="InterPro" id="IPR006938">
    <property type="entry name" value="DUF624"/>
</dbReference>
<dbReference type="EMBL" id="DYZF01000244">
    <property type="protein sequence ID" value="HJE52196.1"/>
    <property type="molecule type" value="Genomic_DNA"/>
</dbReference>
<feature type="transmembrane region" description="Helical" evidence="1">
    <location>
        <begin position="69"/>
        <end position="95"/>
    </location>
</feature>
<evidence type="ECO:0000313" key="3">
    <source>
        <dbReference type="Proteomes" id="UP000712713"/>
    </source>
</evidence>
<organism evidence="2 3">
    <name type="scientific">Tessaracoccus flavescens</name>
    <dbReference type="NCBI Taxonomy" id="399497"/>
    <lineage>
        <taxon>Bacteria</taxon>
        <taxon>Bacillati</taxon>
        <taxon>Actinomycetota</taxon>
        <taxon>Actinomycetes</taxon>
        <taxon>Propionibacteriales</taxon>
        <taxon>Propionibacteriaceae</taxon>
        <taxon>Tessaracoccus</taxon>
    </lineage>
</organism>
<accession>A0A921ER24</accession>
<keyword evidence="1" id="KW-0812">Transmembrane</keyword>
<dbReference type="Proteomes" id="UP000712713">
    <property type="component" value="Unassembled WGS sequence"/>
</dbReference>
<sequence length="206" mass="21960">MQVDLNGRTYSGLTTLIQFVVLNVCYLLVCLPVVTIGVATASLVEVTYRFADEERGNLIKDFFGSLRKNFTQATIVLFALGLPAALLGFSAVFWFQYESAVSGAAAILSSLGSAYLLASFLHGEALVATHTNTTKQLLKNSLLLPTAEALRTLGLIVIPVACIALTYVAPGFIYVMLTIGCALAAYGAAFLLRSIYRRHGDPASAG</sequence>
<name>A0A921ER24_9ACTN</name>
<evidence type="ECO:0000256" key="1">
    <source>
        <dbReference type="SAM" id="Phobius"/>
    </source>
</evidence>
<reference evidence="2" key="1">
    <citation type="journal article" date="2021" name="PeerJ">
        <title>Extensive microbial diversity within the chicken gut microbiome revealed by metagenomics and culture.</title>
        <authorList>
            <person name="Gilroy R."/>
            <person name="Ravi A."/>
            <person name="Getino M."/>
            <person name="Pursley I."/>
            <person name="Horton D.L."/>
            <person name="Alikhan N.F."/>
            <person name="Baker D."/>
            <person name="Gharbi K."/>
            <person name="Hall N."/>
            <person name="Watson M."/>
            <person name="Adriaenssens E.M."/>
            <person name="Foster-Nyarko E."/>
            <person name="Jarju S."/>
            <person name="Secka A."/>
            <person name="Antonio M."/>
            <person name="Oren A."/>
            <person name="Chaudhuri R.R."/>
            <person name="La Ragione R."/>
            <person name="Hildebrand F."/>
            <person name="Pallen M.J."/>
        </authorList>
    </citation>
    <scope>NUCLEOTIDE SEQUENCE</scope>
    <source>
        <strain evidence="2">ChiGjej3B3-7470</strain>
    </source>
</reference>
<evidence type="ECO:0000313" key="2">
    <source>
        <dbReference type="EMBL" id="HJE52196.1"/>
    </source>
</evidence>
<protein>
    <submittedName>
        <fullName evidence="2">YesL family protein</fullName>
    </submittedName>
</protein>
<keyword evidence="1" id="KW-1133">Transmembrane helix</keyword>
<reference evidence="2" key="2">
    <citation type="submission" date="2021-09" db="EMBL/GenBank/DDBJ databases">
        <authorList>
            <person name="Gilroy R."/>
        </authorList>
    </citation>
    <scope>NUCLEOTIDE SEQUENCE</scope>
    <source>
        <strain evidence="2">ChiGjej3B3-7470</strain>
    </source>
</reference>
<feature type="transmembrane region" description="Helical" evidence="1">
    <location>
        <begin position="172"/>
        <end position="192"/>
    </location>
</feature>
<comment type="caution">
    <text evidence="2">The sequence shown here is derived from an EMBL/GenBank/DDBJ whole genome shotgun (WGS) entry which is preliminary data.</text>
</comment>
<dbReference type="Pfam" id="PF04854">
    <property type="entry name" value="DUF624"/>
    <property type="match status" value="1"/>
</dbReference>
<gene>
    <name evidence="2" type="ORF">K8V15_09545</name>
</gene>
<feature type="transmembrane region" description="Helical" evidence="1">
    <location>
        <begin position="20"/>
        <end position="48"/>
    </location>
</feature>
<dbReference type="AlphaFoldDB" id="A0A921ER24"/>
<feature type="transmembrane region" description="Helical" evidence="1">
    <location>
        <begin position="142"/>
        <end position="166"/>
    </location>
</feature>
<keyword evidence="1" id="KW-0472">Membrane</keyword>
<feature type="transmembrane region" description="Helical" evidence="1">
    <location>
        <begin position="101"/>
        <end position="121"/>
    </location>
</feature>